<accession>A0A673VBE5</accession>
<dbReference type="Proteomes" id="UP000472268">
    <property type="component" value="Chromosome 16"/>
</dbReference>
<dbReference type="SMART" id="SM00408">
    <property type="entry name" value="IGc2"/>
    <property type="match status" value="1"/>
</dbReference>
<dbReference type="InterPro" id="IPR003598">
    <property type="entry name" value="Ig_sub2"/>
</dbReference>
<evidence type="ECO:0000256" key="3">
    <source>
        <dbReference type="ARBA" id="ARBA00023180"/>
    </source>
</evidence>
<name>A0A673VBE5_SURSU</name>
<dbReference type="OMA" id="SLAWEQM"/>
<dbReference type="Ensembl" id="ENSSSUT00005039778.1">
    <property type="protein sequence ID" value="ENSSSUP00005034923.1"/>
    <property type="gene ID" value="ENSSSUG00005022407.1"/>
</dbReference>
<feature type="signal peptide" evidence="6">
    <location>
        <begin position="1"/>
        <end position="30"/>
    </location>
</feature>
<reference evidence="8" key="3">
    <citation type="submission" date="2025-09" db="UniProtKB">
        <authorList>
            <consortium name="Ensembl"/>
        </authorList>
    </citation>
    <scope>IDENTIFICATION</scope>
</reference>
<feature type="region of interest" description="Disordered" evidence="5">
    <location>
        <begin position="336"/>
        <end position="365"/>
    </location>
</feature>
<evidence type="ECO:0000256" key="4">
    <source>
        <dbReference type="ARBA" id="ARBA00023319"/>
    </source>
</evidence>
<protein>
    <recommendedName>
        <fullName evidence="7">Ig-like domain-containing protein</fullName>
    </recommendedName>
</protein>
<evidence type="ECO:0000256" key="1">
    <source>
        <dbReference type="ARBA" id="ARBA00022729"/>
    </source>
</evidence>
<dbReference type="SUPFAM" id="SSF48726">
    <property type="entry name" value="Immunoglobulin"/>
    <property type="match status" value="2"/>
</dbReference>
<keyword evidence="3" id="KW-0325">Glycoprotein</keyword>
<dbReference type="InterPro" id="IPR013783">
    <property type="entry name" value="Ig-like_fold"/>
</dbReference>
<dbReference type="SMART" id="SM00409">
    <property type="entry name" value="IG"/>
    <property type="match status" value="3"/>
</dbReference>
<gene>
    <name evidence="8" type="primary">CEACAM18</name>
</gene>
<dbReference type="InterPro" id="IPR052598">
    <property type="entry name" value="IgSF_CEA-related"/>
</dbReference>
<feature type="domain" description="Ig-like" evidence="7">
    <location>
        <begin position="228"/>
        <end position="315"/>
    </location>
</feature>
<dbReference type="InterPro" id="IPR036179">
    <property type="entry name" value="Ig-like_dom_sf"/>
</dbReference>
<keyword evidence="1 6" id="KW-0732">Signal</keyword>
<evidence type="ECO:0000256" key="2">
    <source>
        <dbReference type="ARBA" id="ARBA00023157"/>
    </source>
</evidence>
<keyword evidence="9" id="KW-1185">Reference proteome</keyword>
<evidence type="ECO:0000256" key="5">
    <source>
        <dbReference type="SAM" id="MobiDB-lite"/>
    </source>
</evidence>
<reference evidence="8" key="2">
    <citation type="submission" date="2025-08" db="UniProtKB">
        <authorList>
            <consortium name="Ensembl"/>
        </authorList>
    </citation>
    <scope>IDENTIFICATION</scope>
</reference>
<keyword evidence="4" id="KW-0393">Immunoglobulin domain</keyword>
<sequence length="365" mass="41095">MDLSRPRCRRWRELVLLASLLACGIRHASGRISITQILGIRGLRSVLVLQNVTQDAQEYSWHRGANDTAENMIVSYKPPSHTWQHGPMFSGRENVTKAGDLVINTSTLNDTGNYTVRVDFGNGTETATGYLNVQELEKRPDIWANTSTAVEYMGSVAAHCSTNATVIKWYVDYAQVSSNDRMTISPDLKTLVIYKVGRYDRTLQCETASIPDFPQRSDPLSLTVAYGPDKVQLSTSHIILNGVLAARIGSQVRMSCPATSQPNPKYHWMHNGTRLSVSEATVILPSLSWEQMGRYRCIVENPVTQIVMYQEFQIRVHTAGEAQYCCEQRLQHLRSQSGVAHRDNSPRRRLPLRNPDLRLGQPFLH</sequence>
<keyword evidence="2" id="KW-1015">Disulfide bond</keyword>
<dbReference type="InterPro" id="IPR003599">
    <property type="entry name" value="Ig_sub"/>
</dbReference>
<feature type="chain" id="PRO_5025624578" description="Ig-like domain-containing protein" evidence="6">
    <location>
        <begin position="31"/>
        <end position="365"/>
    </location>
</feature>
<dbReference type="Pfam" id="PF13895">
    <property type="entry name" value="Ig_2"/>
    <property type="match status" value="1"/>
</dbReference>
<evidence type="ECO:0000313" key="8">
    <source>
        <dbReference type="Ensembl" id="ENSSSUP00005034923.1"/>
    </source>
</evidence>
<dbReference type="PANTHER" id="PTHR44337:SF10">
    <property type="entry name" value="CARCINOEMBRYONIC ANTIGEN-RELATED CELL ADHESION MOLECULE 18"/>
    <property type="match status" value="1"/>
</dbReference>
<evidence type="ECO:0000256" key="6">
    <source>
        <dbReference type="SAM" id="SignalP"/>
    </source>
</evidence>
<evidence type="ECO:0000313" key="9">
    <source>
        <dbReference type="Proteomes" id="UP000472268"/>
    </source>
</evidence>
<proteinExistence type="predicted"/>
<dbReference type="InterPro" id="IPR007110">
    <property type="entry name" value="Ig-like_dom"/>
</dbReference>
<evidence type="ECO:0000259" key="7">
    <source>
        <dbReference type="PROSITE" id="PS50835"/>
    </source>
</evidence>
<organism evidence="8 9">
    <name type="scientific">Suricata suricatta</name>
    <name type="common">Meerkat</name>
    <dbReference type="NCBI Taxonomy" id="37032"/>
    <lineage>
        <taxon>Eukaryota</taxon>
        <taxon>Metazoa</taxon>
        <taxon>Chordata</taxon>
        <taxon>Craniata</taxon>
        <taxon>Vertebrata</taxon>
        <taxon>Euteleostomi</taxon>
        <taxon>Mammalia</taxon>
        <taxon>Eutheria</taxon>
        <taxon>Laurasiatheria</taxon>
        <taxon>Carnivora</taxon>
        <taxon>Feliformia</taxon>
        <taxon>Herpestidae</taxon>
        <taxon>Suricata</taxon>
    </lineage>
</organism>
<dbReference type="PROSITE" id="PS50835">
    <property type="entry name" value="IG_LIKE"/>
    <property type="match status" value="1"/>
</dbReference>
<dbReference type="Gene3D" id="2.60.40.10">
    <property type="entry name" value="Immunoglobulins"/>
    <property type="match status" value="3"/>
</dbReference>
<reference evidence="8 9" key="1">
    <citation type="submission" date="2019-05" db="EMBL/GenBank/DDBJ databases">
        <title>A Chromosome-scale Meerkat (S. suricatta) Genome Assembly.</title>
        <authorList>
            <person name="Dudchenko O."/>
            <person name="Lieberman Aiden E."/>
            <person name="Tung J."/>
            <person name="Barreiro L.B."/>
            <person name="Clutton-Brock T.H."/>
        </authorList>
    </citation>
    <scope>NUCLEOTIDE SEQUENCE [LARGE SCALE GENOMIC DNA]</scope>
</reference>
<dbReference type="AlphaFoldDB" id="A0A673VBE5"/>
<dbReference type="PANTHER" id="PTHR44337">
    <property type="entry name" value="CARCINOEMBRYONIC ANTIGEN-RELATED CELL ADHESION MOLECULE 8"/>
    <property type="match status" value="1"/>
</dbReference>